<proteinExistence type="predicted"/>
<dbReference type="Proteomes" id="UP000479710">
    <property type="component" value="Unassembled WGS sequence"/>
</dbReference>
<comment type="caution">
    <text evidence="2">The sequence shown here is derived from an EMBL/GenBank/DDBJ whole genome shotgun (WGS) entry which is preliminary data.</text>
</comment>
<reference evidence="2 3" key="1">
    <citation type="submission" date="2019-11" db="EMBL/GenBank/DDBJ databases">
        <title>Whole genome sequence of Oryza granulata.</title>
        <authorList>
            <person name="Li W."/>
        </authorList>
    </citation>
    <scope>NUCLEOTIDE SEQUENCE [LARGE SCALE GENOMIC DNA]</scope>
    <source>
        <strain evidence="3">cv. Menghai</strain>
        <tissue evidence="2">Leaf</tissue>
    </source>
</reference>
<dbReference type="AlphaFoldDB" id="A0A6G1DIW2"/>
<organism evidence="2 3">
    <name type="scientific">Oryza meyeriana var. granulata</name>
    <dbReference type="NCBI Taxonomy" id="110450"/>
    <lineage>
        <taxon>Eukaryota</taxon>
        <taxon>Viridiplantae</taxon>
        <taxon>Streptophyta</taxon>
        <taxon>Embryophyta</taxon>
        <taxon>Tracheophyta</taxon>
        <taxon>Spermatophyta</taxon>
        <taxon>Magnoliopsida</taxon>
        <taxon>Liliopsida</taxon>
        <taxon>Poales</taxon>
        <taxon>Poaceae</taxon>
        <taxon>BOP clade</taxon>
        <taxon>Oryzoideae</taxon>
        <taxon>Oryzeae</taxon>
        <taxon>Oryzinae</taxon>
        <taxon>Oryza</taxon>
        <taxon>Oryza meyeriana</taxon>
    </lineage>
</organism>
<evidence type="ECO:0000313" key="2">
    <source>
        <dbReference type="EMBL" id="KAF0912321.1"/>
    </source>
</evidence>
<dbReference type="EMBL" id="SPHZ02000006">
    <property type="protein sequence ID" value="KAF0912321.1"/>
    <property type="molecule type" value="Genomic_DNA"/>
</dbReference>
<evidence type="ECO:0000256" key="1">
    <source>
        <dbReference type="SAM" id="MobiDB-lite"/>
    </source>
</evidence>
<evidence type="ECO:0000313" key="3">
    <source>
        <dbReference type="Proteomes" id="UP000479710"/>
    </source>
</evidence>
<keyword evidence="3" id="KW-1185">Reference proteome</keyword>
<accession>A0A6G1DIW2</accession>
<gene>
    <name evidence="2" type="ORF">E2562_013999</name>
</gene>
<protein>
    <submittedName>
        <fullName evidence="2">Uncharacterized protein</fullName>
    </submittedName>
</protein>
<name>A0A6G1DIW2_9ORYZ</name>
<sequence>MIEYLNSVVAFGREHEGDEEYCKSLGFDERTDPDCWKKYFFAMMNETWEQQEADAAAHGAPCPEHEEGGRR</sequence>
<feature type="region of interest" description="Disordered" evidence="1">
    <location>
        <begin position="51"/>
        <end position="71"/>
    </location>
</feature>